<evidence type="ECO:0000256" key="11">
    <source>
        <dbReference type="ARBA" id="ARBA00047978"/>
    </source>
</evidence>
<evidence type="ECO:0000256" key="2">
    <source>
        <dbReference type="ARBA" id="ARBA00022679"/>
    </source>
</evidence>
<accession>A0A8J2RE54</accession>
<evidence type="ECO:0000256" key="7">
    <source>
        <dbReference type="ARBA" id="ARBA00023315"/>
    </source>
</evidence>
<name>A0A8J2RE54_9CRUS</name>
<dbReference type="GO" id="GO:0061355">
    <property type="term" value="P:Wnt protein secretion"/>
    <property type="evidence" value="ECO:0007669"/>
    <property type="project" value="TreeGrafter"/>
</dbReference>
<feature type="transmembrane region" description="Helical" evidence="12">
    <location>
        <begin position="275"/>
        <end position="292"/>
    </location>
</feature>
<evidence type="ECO:0000256" key="8">
    <source>
        <dbReference type="ARBA" id="ARBA00038269"/>
    </source>
</evidence>
<sequence>MADYDYDISPDGEEDFYPDFYPDNYALNEDDKLSPWNEQEGLPPMSLFQLYHSCIYPTINDGLNHIFKALAWCIVYRITTQTVNIPKQLCHIVSIACGTMVMYHFFGYYLFYMLAQGIIAYLALVLSSNGSRNANGWMCMFVCITFLLLCELFIVDAIHWHMIRAAQMLVAMRAISIGFQLDDKILPGLPEPLPYFGYLYNVGTVSFGPWIPFKDYMNIEANNGSLLRCFINILRAFILSLIFLTISACFSLWLIPSGSSKWLLAYRDAMSFRSSHYFVSYLSELTALAAGIDTSTTERWTVTVTRPWHIELPRSLVEVVIHWNVPMHTWLKTYVFRVARPYGTFFAIIGTYGLSALLHGLNFQLAAVLLSLGFYTYTEHATRQKLATVFSACIQSRKCGSNCGHQWKENHWAVRVCNFSFSLLAIFHLAYLGLMFDSSKLQEEGLRIVQSSKMQSMTIRYCLGGATVGLTDWYTKSVTYSYFTDDSFMQQVMGKIA</sequence>
<feature type="transmembrane region" description="Helical" evidence="12">
    <location>
        <begin position="233"/>
        <end position="255"/>
    </location>
</feature>
<dbReference type="EMBL" id="CAKKLH010000046">
    <property type="protein sequence ID" value="CAH0100838.1"/>
    <property type="molecule type" value="Genomic_DNA"/>
</dbReference>
<comment type="catalytic activity">
    <reaction evidence="11">
        <text>[Wnt protein]-L-serine + (9Z)-hexadecenoyl-CoA = [Wnt protein]-O-(9Z)-hexadecenoyl-L-serine + CoA</text>
        <dbReference type="Rhea" id="RHEA:45336"/>
        <dbReference type="Rhea" id="RHEA-COMP:11170"/>
        <dbReference type="Rhea" id="RHEA-COMP:11171"/>
        <dbReference type="ChEBI" id="CHEBI:29999"/>
        <dbReference type="ChEBI" id="CHEBI:57287"/>
        <dbReference type="ChEBI" id="CHEBI:61540"/>
        <dbReference type="ChEBI" id="CHEBI:85189"/>
        <dbReference type="EC" id="2.3.1.250"/>
    </reaction>
</comment>
<reference evidence="13" key="1">
    <citation type="submission" date="2021-11" db="EMBL/GenBank/DDBJ databases">
        <authorList>
            <person name="Schell T."/>
        </authorList>
    </citation>
    <scope>NUCLEOTIDE SEQUENCE</scope>
    <source>
        <strain evidence="13">M5</strain>
    </source>
</reference>
<dbReference type="GO" id="GO:0030258">
    <property type="term" value="P:lipid modification"/>
    <property type="evidence" value="ECO:0007669"/>
    <property type="project" value="TreeGrafter"/>
</dbReference>
<dbReference type="AlphaFoldDB" id="A0A8J2RE54"/>
<dbReference type="PANTHER" id="PTHR13906">
    <property type="entry name" value="PORCUPINE"/>
    <property type="match status" value="1"/>
</dbReference>
<organism evidence="13 14">
    <name type="scientific">Daphnia galeata</name>
    <dbReference type="NCBI Taxonomy" id="27404"/>
    <lineage>
        <taxon>Eukaryota</taxon>
        <taxon>Metazoa</taxon>
        <taxon>Ecdysozoa</taxon>
        <taxon>Arthropoda</taxon>
        <taxon>Crustacea</taxon>
        <taxon>Branchiopoda</taxon>
        <taxon>Diplostraca</taxon>
        <taxon>Cladocera</taxon>
        <taxon>Anomopoda</taxon>
        <taxon>Daphniidae</taxon>
        <taxon>Daphnia</taxon>
    </lineage>
</organism>
<gene>
    <name evidence="13" type="ORF">DGAL_LOCUS3126</name>
</gene>
<keyword evidence="4 12" id="KW-0812">Transmembrane</keyword>
<evidence type="ECO:0000256" key="9">
    <source>
        <dbReference type="ARBA" id="ARBA00038867"/>
    </source>
</evidence>
<dbReference type="InterPro" id="IPR049941">
    <property type="entry name" value="LPLAT_7/PORCN-like"/>
</dbReference>
<keyword evidence="14" id="KW-1185">Reference proteome</keyword>
<comment type="similarity">
    <text evidence="8">Belongs to the membrane-bound acyltransferase family. Porcupine subfamily.</text>
</comment>
<proteinExistence type="inferred from homology"/>
<dbReference type="OrthoDB" id="5968863at2759"/>
<dbReference type="EC" id="2.3.1.250" evidence="9"/>
<comment type="caution">
    <text evidence="13">The sequence shown here is derived from an EMBL/GenBank/DDBJ whole genome shotgun (WGS) entry which is preliminary data.</text>
</comment>
<dbReference type="Pfam" id="PF03062">
    <property type="entry name" value="MBOAT"/>
    <property type="match status" value="1"/>
</dbReference>
<feature type="transmembrane region" description="Helical" evidence="12">
    <location>
        <begin position="109"/>
        <end position="128"/>
    </location>
</feature>
<dbReference type="GO" id="GO:1990698">
    <property type="term" value="F:palmitoleoyltransferase activity"/>
    <property type="evidence" value="ECO:0007669"/>
    <property type="project" value="UniProtKB-EC"/>
</dbReference>
<comment type="subcellular location">
    <subcellularLocation>
        <location evidence="1">Membrane</location>
        <topology evidence="1">Multi-pass membrane protein</topology>
    </subcellularLocation>
</comment>
<dbReference type="PANTHER" id="PTHR13906:SF12">
    <property type="entry name" value="PROTEIN-SERINE O-PALMITOLEOYLTRANSFERASE PORCUPINE"/>
    <property type="match status" value="1"/>
</dbReference>
<evidence type="ECO:0000256" key="4">
    <source>
        <dbReference type="ARBA" id="ARBA00022692"/>
    </source>
</evidence>
<dbReference type="Proteomes" id="UP000789390">
    <property type="component" value="Unassembled WGS sequence"/>
</dbReference>
<keyword evidence="7" id="KW-0012">Acyltransferase</keyword>
<evidence type="ECO:0000256" key="5">
    <source>
        <dbReference type="ARBA" id="ARBA00022989"/>
    </source>
</evidence>
<evidence type="ECO:0000256" key="1">
    <source>
        <dbReference type="ARBA" id="ARBA00004141"/>
    </source>
</evidence>
<feature type="transmembrane region" description="Helical" evidence="12">
    <location>
        <begin position="412"/>
        <end position="434"/>
    </location>
</feature>
<evidence type="ECO:0000256" key="3">
    <source>
        <dbReference type="ARBA" id="ARBA00022687"/>
    </source>
</evidence>
<dbReference type="InterPro" id="IPR004299">
    <property type="entry name" value="MBOAT_fam"/>
</dbReference>
<protein>
    <recommendedName>
        <fullName evidence="10">Protein-serine O-palmitoleoyltransferase porcupine</fullName>
        <ecNumber evidence="9">2.3.1.250</ecNumber>
    </recommendedName>
</protein>
<keyword evidence="5 12" id="KW-1133">Transmembrane helix</keyword>
<keyword evidence="6 12" id="KW-0472">Membrane</keyword>
<dbReference type="GO" id="GO:0016020">
    <property type="term" value="C:membrane"/>
    <property type="evidence" value="ECO:0007669"/>
    <property type="project" value="UniProtKB-SubCell"/>
</dbReference>
<evidence type="ECO:0000313" key="14">
    <source>
        <dbReference type="Proteomes" id="UP000789390"/>
    </source>
</evidence>
<evidence type="ECO:0000256" key="10">
    <source>
        <dbReference type="ARBA" id="ARBA00040371"/>
    </source>
</evidence>
<keyword evidence="2" id="KW-0808">Transferase</keyword>
<evidence type="ECO:0000313" key="13">
    <source>
        <dbReference type="EMBL" id="CAH0100838.1"/>
    </source>
</evidence>
<keyword evidence="3" id="KW-0879">Wnt signaling pathway</keyword>
<dbReference type="GO" id="GO:0005783">
    <property type="term" value="C:endoplasmic reticulum"/>
    <property type="evidence" value="ECO:0007669"/>
    <property type="project" value="TreeGrafter"/>
</dbReference>
<dbReference type="GO" id="GO:0017147">
    <property type="term" value="F:Wnt-protein binding"/>
    <property type="evidence" value="ECO:0007669"/>
    <property type="project" value="TreeGrafter"/>
</dbReference>
<dbReference type="GO" id="GO:0016055">
    <property type="term" value="P:Wnt signaling pathway"/>
    <property type="evidence" value="ECO:0007669"/>
    <property type="project" value="UniProtKB-KW"/>
</dbReference>
<evidence type="ECO:0000256" key="6">
    <source>
        <dbReference type="ARBA" id="ARBA00023136"/>
    </source>
</evidence>
<feature type="transmembrane region" description="Helical" evidence="12">
    <location>
        <begin position="134"/>
        <end position="155"/>
    </location>
</feature>
<evidence type="ECO:0000256" key="12">
    <source>
        <dbReference type="SAM" id="Phobius"/>
    </source>
</evidence>
<feature type="transmembrane region" description="Helical" evidence="12">
    <location>
        <begin position="342"/>
        <end position="361"/>
    </location>
</feature>